<protein>
    <submittedName>
        <fullName evidence="3">YsnF/AvaK domain-containing protein</fullName>
    </submittedName>
</protein>
<keyword evidence="3" id="KW-0614">Plasmid</keyword>
<dbReference type="EMBL" id="CP051678">
    <property type="protein sequence ID" value="QJD81596.1"/>
    <property type="molecule type" value="Genomic_DNA"/>
</dbReference>
<accession>A0A7L5DT43</accession>
<evidence type="ECO:0000313" key="4">
    <source>
        <dbReference type="Proteomes" id="UP000501128"/>
    </source>
</evidence>
<reference evidence="3 4" key="1">
    <citation type="submission" date="2020-04" db="EMBL/GenBank/DDBJ databases">
        <title>Genome sequencing of novel species.</title>
        <authorList>
            <person name="Heo J."/>
            <person name="Kim S.-J."/>
            <person name="Kim J.-S."/>
            <person name="Hong S.-B."/>
            <person name="Kwon S.-W."/>
        </authorList>
    </citation>
    <scope>NUCLEOTIDE SEQUENCE [LARGE SCALE GENOMIC DNA]</scope>
    <source>
        <strain evidence="3 4">CJU-R4</strain>
        <plasmid evidence="3 4">unnamed1</plasmid>
    </source>
</reference>
<evidence type="ECO:0000313" key="3">
    <source>
        <dbReference type="EMBL" id="QJD81596.1"/>
    </source>
</evidence>
<dbReference type="PANTHER" id="PTHR38463">
    <property type="entry name" value="STRESS RESPONSE PROTEIN YSNF"/>
    <property type="match status" value="1"/>
</dbReference>
<evidence type="ECO:0000256" key="1">
    <source>
        <dbReference type="SAM" id="MobiDB-lite"/>
    </source>
</evidence>
<feature type="region of interest" description="Disordered" evidence="1">
    <location>
        <begin position="1"/>
        <end position="20"/>
    </location>
</feature>
<dbReference type="AlphaFoldDB" id="A0A7L5DT43"/>
<dbReference type="Proteomes" id="UP000501128">
    <property type="component" value="Plasmid unnamed1"/>
</dbReference>
<gene>
    <name evidence="3" type="ORF">HH216_24905</name>
</gene>
<proteinExistence type="predicted"/>
<keyword evidence="4" id="KW-1185">Reference proteome</keyword>
<sequence length="156" mass="17557">MIPQKPTDEQGNEALPPADPTIPFQNSEAVFLTIPLISEQLQVNKQVVETGRVTLTKTVQSHEQTVQIPLLREEVVVERVAVDQLVDEAPAVRQEGDTTIYPVLSEEIIVLKRLRLVEEIRVTRRQSETTDTQTVSLRQEAITIVRTALPPTERSE</sequence>
<dbReference type="InterPro" id="IPR019060">
    <property type="entry name" value="DUF2382"/>
</dbReference>
<geneLocation type="plasmid" evidence="3 4">
    <name>unnamed1</name>
</geneLocation>
<evidence type="ECO:0000259" key="2">
    <source>
        <dbReference type="Pfam" id="PF09557"/>
    </source>
</evidence>
<dbReference type="InterPro" id="IPR052967">
    <property type="entry name" value="Stress_Response_Assoc"/>
</dbReference>
<feature type="domain" description="DUF2382" evidence="2">
    <location>
        <begin position="34"/>
        <end position="144"/>
    </location>
</feature>
<dbReference type="NCBIfam" id="TIGR02271">
    <property type="entry name" value="YsnF/AvaK domain"/>
    <property type="match status" value="1"/>
</dbReference>
<organism evidence="3 4">
    <name type="scientific">Spirosoma rhododendri</name>
    <dbReference type="NCBI Taxonomy" id="2728024"/>
    <lineage>
        <taxon>Bacteria</taxon>
        <taxon>Pseudomonadati</taxon>
        <taxon>Bacteroidota</taxon>
        <taxon>Cytophagia</taxon>
        <taxon>Cytophagales</taxon>
        <taxon>Cytophagaceae</taxon>
        <taxon>Spirosoma</taxon>
    </lineage>
</organism>
<dbReference type="KEGG" id="srho:HH216_24905"/>
<name>A0A7L5DT43_9BACT</name>
<dbReference type="PANTHER" id="PTHR38463:SF1">
    <property type="entry name" value="STRESS RESPONSE PROTEIN YSNF"/>
    <property type="match status" value="1"/>
</dbReference>
<dbReference type="Pfam" id="PF09557">
    <property type="entry name" value="DUF2382"/>
    <property type="match status" value="1"/>
</dbReference>
<dbReference type="RefSeq" id="WP_169553614.1">
    <property type="nucleotide sequence ID" value="NZ_CP051678.1"/>
</dbReference>